<dbReference type="InterPro" id="IPR026992">
    <property type="entry name" value="DIOX_N"/>
</dbReference>
<dbReference type="Pfam" id="PF03171">
    <property type="entry name" value="2OG-FeII_Oxy"/>
    <property type="match status" value="1"/>
</dbReference>
<dbReference type="Proteomes" id="UP001179952">
    <property type="component" value="Unassembled WGS sequence"/>
</dbReference>
<dbReference type="FunFam" id="2.60.120.330:FF:000134">
    <property type="entry name" value="Uncharacterized protein"/>
    <property type="match status" value="1"/>
</dbReference>
<dbReference type="PRINTS" id="PR00682">
    <property type="entry name" value="IPNSYNTHASE"/>
</dbReference>
<feature type="domain" description="Fe2OG dioxygenase" evidence="6">
    <location>
        <begin position="202"/>
        <end position="301"/>
    </location>
</feature>
<dbReference type="GO" id="GO:0046872">
    <property type="term" value="F:metal ion binding"/>
    <property type="evidence" value="ECO:0007669"/>
    <property type="project" value="UniProtKB-KW"/>
</dbReference>
<reference evidence="7" key="1">
    <citation type="journal article" date="2023" name="Nat. Commun.">
        <title>Diploid and tetraploid genomes of Acorus and the evolution of monocots.</title>
        <authorList>
            <person name="Ma L."/>
            <person name="Liu K.W."/>
            <person name="Li Z."/>
            <person name="Hsiao Y.Y."/>
            <person name="Qi Y."/>
            <person name="Fu T."/>
            <person name="Tang G.D."/>
            <person name="Zhang D."/>
            <person name="Sun W.H."/>
            <person name="Liu D.K."/>
            <person name="Li Y."/>
            <person name="Chen G.Z."/>
            <person name="Liu X.D."/>
            <person name="Liao X.Y."/>
            <person name="Jiang Y.T."/>
            <person name="Yu X."/>
            <person name="Hao Y."/>
            <person name="Huang J."/>
            <person name="Zhao X.W."/>
            <person name="Ke S."/>
            <person name="Chen Y.Y."/>
            <person name="Wu W.L."/>
            <person name="Hsu J.L."/>
            <person name="Lin Y.F."/>
            <person name="Huang M.D."/>
            <person name="Li C.Y."/>
            <person name="Huang L."/>
            <person name="Wang Z.W."/>
            <person name="Zhao X."/>
            <person name="Zhong W.Y."/>
            <person name="Peng D.H."/>
            <person name="Ahmad S."/>
            <person name="Lan S."/>
            <person name="Zhang J.S."/>
            <person name="Tsai W.C."/>
            <person name="Van de Peer Y."/>
            <person name="Liu Z.J."/>
        </authorList>
    </citation>
    <scope>NUCLEOTIDE SEQUENCE</scope>
    <source>
        <strain evidence="7">SCP</strain>
    </source>
</reference>
<evidence type="ECO:0000256" key="2">
    <source>
        <dbReference type="ARBA" id="ARBA00022723"/>
    </source>
</evidence>
<dbReference type="Pfam" id="PF14226">
    <property type="entry name" value="DIOX_N"/>
    <property type="match status" value="1"/>
</dbReference>
<dbReference type="SUPFAM" id="SSF51197">
    <property type="entry name" value="Clavaminate synthase-like"/>
    <property type="match status" value="1"/>
</dbReference>
<dbReference type="AlphaFoldDB" id="A0AAV9AI94"/>
<sequence>MATPSLLRPSTTATTVKELIDTTTLSSIPSDYIFDGFEADSAVQDQIPTIDFSLLTSGDPLQRSDAVRDLGRACEDWGFFMVVNHGVPERLCEAMLEACRDFFDLPEEEKNGYSGKHVLDPIRCGTSFNPAVEKVRSWRDYIKVFVHPHFHSPEKPPGFREVSSEYVTRIREVVKELLKGVCESLGLESNYMEKALEMDEAGLQILIGNLYPPCPQPHLAMGLTPHSDHGLLTVLIQNGINGLQVRHDDKWVQVRHLPGSLLVNIGDHLEIISNGKYKSVLHRVVVNETTMRISIAVAHGPSMDTVVTPAPRLVEGENRRPAYRGMRYGDFLEYQQSNQLNGKSVLDLIRVQTQRVT</sequence>
<accession>A0AAV9AI94</accession>
<dbReference type="GO" id="GO:0016491">
    <property type="term" value="F:oxidoreductase activity"/>
    <property type="evidence" value="ECO:0007669"/>
    <property type="project" value="UniProtKB-KW"/>
</dbReference>
<organism evidence="7 8">
    <name type="scientific">Acorus gramineus</name>
    <name type="common">Dwarf sweet flag</name>
    <dbReference type="NCBI Taxonomy" id="55184"/>
    <lineage>
        <taxon>Eukaryota</taxon>
        <taxon>Viridiplantae</taxon>
        <taxon>Streptophyta</taxon>
        <taxon>Embryophyta</taxon>
        <taxon>Tracheophyta</taxon>
        <taxon>Spermatophyta</taxon>
        <taxon>Magnoliopsida</taxon>
        <taxon>Liliopsida</taxon>
        <taxon>Acoraceae</taxon>
        <taxon>Acorus</taxon>
    </lineage>
</organism>
<evidence type="ECO:0000256" key="5">
    <source>
        <dbReference type="RuleBase" id="RU003682"/>
    </source>
</evidence>
<keyword evidence="2 5" id="KW-0479">Metal-binding</keyword>
<dbReference type="InterPro" id="IPR027443">
    <property type="entry name" value="IPNS-like_sf"/>
</dbReference>
<evidence type="ECO:0000256" key="1">
    <source>
        <dbReference type="ARBA" id="ARBA00008056"/>
    </source>
</evidence>
<evidence type="ECO:0000256" key="4">
    <source>
        <dbReference type="ARBA" id="ARBA00023004"/>
    </source>
</evidence>
<evidence type="ECO:0000313" key="7">
    <source>
        <dbReference type="EMBL" id="KAK1263792.1"/>
    </source>
</evidence>
<dbReference type="InterPro" id="IPR005123">
    <property type="entry name" value="Oxoglu/Fe-dep_dioxygenase_dom"/>
</dbReference>
<evidence type="ECO:0000313" key="8">
    <source>
        <dbReference type="Proteomes" id="UP001179952"/>
    </source>
</evidence>
<dbReference type="Gene3D" id="2.60.120.330">
    <property type="entry name" value="B-lactam Antibiotic, Isopenicillin N Synthase, Chain"/>
    <property type="match status" value="1"/>
</dbReference>
<keyword evidence="3 5" id="KW-0560">Oxidoreductase</keyword>
<dbReference type="PROSITE" id="PS51471">
    <property type="entry name" value="FE2OG_OXY"/>
    <property type="match status" value="1"/>
</dbReference>
<proteinExistence type="inferred from homology"/>
<keyword evidence="8" id="KW-1185">Reference proteome</keyword>
<dbReference type="InterPro" id="IPR050295">
    <property type="entry name" value="Plant_2OG-oxidoreductases"/>
</dbReference>
<protein>
    <submittedName>
        <fullName evidence="7">Flavonol synthase/flavanone 3-hydroxylase</fullName>
    </submittedName>
</protein>
<comment type="caution">
    <text evidence="7">The sequence shown here is derived from an EMBL/GenBank/DDBJ whole genome shotgun (WGS) entry which is preliminary data.</text>
</comment>
<reference evidence="7" key="2">
    <citation type="submission" date="2023-06" db="EMBL/GenBank/DDBJ databases">
        <authorList>
            <person name="Ma L."/>
            <person name="Liu K.-W."/>
            <person name="Li Z."/>
            <person name="Hsiao Y.-Y."/>
            <person name="Qi Y."/>
            <person name="Fu T."/>
            <person name="Tang G."/>
            <person name="Zhang D."/>
            <person name="Sun W.-H."/>
            <person name="Liu D.-K."/>
            <person name="Li Y."/>
            <person name="Chen G.-Z."/>
            <person name="Liu X.-D."/>
            <person name="Liao X.-Y."/>
            <person name="Jiang Y.-T."/>
            <person name="Yu X."/>
            <person name="Hao Y."/>
            <person name="Huang J."/>
            <person name="Zhao X.-W."/>
            <person name="Ke S."/>
            <person name="Chen Y.-Y."/>
            <person name="Wu W.-L."/>
            <person name="Hsu J.-L."/>
            <person name="Lin Y.-F."/>
            <person name="Huang M.-D."/>
            <person name="Li C.-Y."/>
            <person name="Huang L."/>
            <person name="Wang Z.-W."/>
            <person name="Zhao X."/>
            <person name="Zhong W.-Y."/>
            <person name="Peng D.-H."/>
            <person name="Ahmad S."/>
            <person name="Lan S."/>
            <person name="Zhang J.-S."/>
            <person name="Tsai W.-C."/>
            <person name="Van De Peer Y."/>
            <person name="Liu Z.-J."/>
        </authorList>
    </citation>
    <scope>NUCLEOTIDE SEQUENCE</scope>
    <source>
        <strain evidence="7">SCP</strain>
        <tissue evidence="7">Leaves</tissue>
    </source>
</reference>
<dbReference type="InterPro" id="IPR044861">
    <property type="entry name" value="IPNS-like_FE2OG_OXY"/>
</dbReference>
<dbReference type="PANTHER" id="PTHR47991">
    <property type="entry name" value="OXOGLUTARATE/IRON-DEPENDENT DIOXYGENASE"/>
    <property type="match status" value="1"/>
</dbReference>
<comment type="similarity">
    <text evidence="1 5">Belongs to the iron/ascorbate-dependent oxidoreductase family.</text>
</comment>
<evidence type="ECO:0000259" key="6">
    <source>
        <dbReference type="PROSITE" id="PS51471"/>
    </source>
</evidence>
<keyword evidence="4 5" id="KW-0408">Iron</keyword>
<name>A0AAV9AI94_ACOGR</name>
<gene>
    <name evidence="7" type="ORF">QJS04_geneDACA011931</name>
</gene>
<dbReference type="EMBL" id="JAUJYN010000009">
    <property type="protein sequence ID" value="KAK1263792.1"/>
    <property type="molecule type" value="Genomic_DNA"/>
</dbReference>
<evidence type="ECO:0000256" key="3">
    <source>
        <dbReference type="ARBA" id="ARBA00023002"/>
    </source>
</evidence>